<protein>
    <recommendedName>
        <fullName evidence="1">Tryptophan synthase beta chain-like PALP domain-containing protein</fullName>
    </recommendedName>
</protein>
<dbReference type="AlphaFoldDB" id="A0A381XLX3"/>
<dbReference type="SUPFAM" id="SSF53686">
    <property type="entry name" value="Tryptophan synthase beta subunit-like PLP-dependent enzymes"/>
    <property type="match status" value="1"/>
</dbReference>
<accession>A0A381XLX3</accession>
<evidence type="ECO:0000259" key="1">
    <source>
        <dbReference type="Pfam" id="PF00291"/>
    </source>
</evidence>
<gene>
    <name evidence="2" type="ORF">METZ01_LOCUS118592</name>
</gene>
<organism evidence="2">
    <name type="scientific">marine metagenome</name>
    <dbReference type="NCBI Taxonomy" id="408172"/>
    <lineage>
        <taxon>unclassified sequences</taxon>
        <taxon>metagenomes</taxon>
        <taxon>ecological metagenomes</taxon>
    </lineage>
</organism>
<dbReference type="InterPro" id="IPR036052">
    <property type="entry name" value="TrpB-like_PALP_sf"/>
</dbReference>
<dbReference type="Gene3D" id="3.40.50.1100">
    <property type="match status" value="2"/>
</dbReference>
<reference evidence="2" key="1">
    <citation type="submission" date="2018-05" db="EMBL/GenBank/DDBJ databases">
        <authorList>
            <person name="Lanie J.A."/>
            <person name="Ng W.-L."/>
            <person name="Kazmierczak K.M."/>
            <person name="Andrzejewski T.M."/>
            <person name="Davidsen T.M."/>
            <person name="Wayne K.J."/>
            <person name="Tettelin H."/>
            <person name="Glass J.I."/>
            <person name="Rusch D."/>
            <person name="Podicherti R."/>
            <person name="Tsui H.-C.T."/>
            <person name="Winkler M.E."/>
        </authorList>
    </citation>
    <scope>NUCLEOTIDE SEQUENCE</scope>
</reference>
<dbReference type="EMBL" id="UINC01015644">
    <property type="protein sequence ID" value="SVA65738.1"/>
    <property type="molecule type" value="Genomic_DNA"/>
</dbReference>
<dbReference type="PANTHER" id="PTHR10314">
    <property type="entry name" value="CYSTATHIONINE BETA-SYNTHASE"/>
    <property type="match status" value="1"/>
</dbReference>
<feature type="domain" description="Tryptophan synthase beta chain-like PALP" evidence="1">
    <location>
        <begin position="133"/>
        <end position="328"/>
    </location>
</feature>
<dbReference type="Pfam" id="PF00291">
    <property type="entry name" value="PALP"/>
    <property type="match status" value="1"/>
</dbReference>
<name>A0A381XLX3_9ZZZZ</name>
<dbReference type="InterPro" id="IPR050214">
    <property type="entry name" value="Cys_Synth/Cystath_Beta-Synth"/>
</dbReference>
<sequence>VTATPPTGVGVGAFDAPAFDPDDFDASRLGLHTDVVDAERHGRSVRRFRDQGVVLPTFAQLADPGLIPDHVRARLAGADRNAADPSNLFRVHWYNDLHGGVVDLPEHVVLPTELTGVKAPIVVAFGNRFPMIGAHKVLAAYACLVPRVVTGQFDPTEHRAIWPSTGNYARGGVAISRLMGCRGVAVLPENMSRERFEWLDRWIAHPDDVIRTTGSESNVKEIYDACRDLERDPSNFILNQFTEFANHVGHHEVTGRALEDLYLHYQRQQPGLRLAAFVAASGSAGTLAAGERLKSDHGARIVAVEALECPTMLYNGFGEHNIQGIGDKHIPLIHNVTNTDVVVAVTDRATNGLNLVFTTDEGKAHLVEEVGVDPTVVDQLRHFGLSSICNTLAAIKMARALDLGPEDMIVTVATDGSELYESEKQQLASERYPDGFGRPEAAATVNEHLVGADTAHVEVLDEVGRNRIFNLGYYTWVEQQGVEFSDFEVRRDQAFWRHVQGLAPAWDALIDEFNARTGLLDDG</sequence>
<proteinExistence type="predicted"/>
<dbReference type="InterPro" id="IPR001926">
    <property type="entry name" value="TrpB-like_PALP"/>
</dbReference>
<evidence type="ECO:0000313" key="2">
    <source>
        <dbReference type="EMBL" id="SVA65738.1"/>
    </source>
</evidence>
<feature type="non-terminal residue" evidence="2">
    <location>
        <position position="1"/>
    </location>
</feature>